<reference evidence="1 2" key="1">
    <citation type="submission" date="2024-04" db="EMBL/GenBank/DDBJ databases">
        <title>Tritrichomonas musculus Genome.</title>
        <authorList>
            <person name="Alves-Ferreira E."/>
            <person name="Grigg M."/>
            <person name="Lorenzi H."/>
            <person name="Galac M."/>
        </authorList>
    </citation>
    <scope>NUCLEOTIDE SEQUENCE [LARGE SCALE GENOMIC DNA]</scope>
    <source>
        <strain evidence="1 2">EAF2021</strain>
    </source>
</reference>
<evidence type="ECO:0000313" key="2">
    <source>
        <dbReference type="Proteomes" id="UP001470230"/>
    </source>
</evidence>
<name>A0ABR2J104_9EUKA</name>
<dbReference type="SUPFAM" id="SSF48403">
    <property type="entry name" value="Ankyrin repeat"/>
    <property type="match status" value="1"/>
</dbReference>
<gene>
    <name evidence="1" type="ORF">M9Y10_007313</name>
</gene>
<evidence type="ECO:0008006" key="3">
    <source>
        <dbReference type="Google" id="ProtNLM"/>
    </source>
</evidence>
<organism evidence="1 2">
    <name type="scientific">Tritrichomonas musculus</name>
    <dbReference type="NCBI Taxonomy" id="1915356"/>
    <lineage>
        <taxon>Eukaryota</taxon>
        <taxon>Metamonada</taxon>
        <taxon>Parabasalia</taxon>
        <taxon>Tritrichomonadida</taxon>
        <taxon>Tritrichomonadidae</taxon>
        <taxon>Tritrichomonas</taxon>
    </lineage>
</organism>
<keyword evidence="2" id="KW-1185">Reference proteome</keyword>
<evidence type="ECO:0000313" key="1">
    <source>
        <dbReference type="EMBL" id="KAK8871580.1"/>
    </source>
</evidence>
<dbReference type="InterPro" id="IPR036770">
    <property type="entry name" value="Ankyrin_rpt-contain_sf"/>
</dbReference>
<comment type="caution">
    <text evidence="1">The sequence shown here is derived from an EMBL/GenBank/DDBJ whole genome shotgun (WGS) entry which is preliminary data.</text>
</comment>
<proteinExistence type="predicted"/>
<accession>A0ABR2J104</accession>
<dbReference type="Proteomes" id="UP001470230">
    <property type="component" value="Unassembled WGS sequence"/>
</dbReference>
<dbReference type="EMBL" id="JAPFFF010000013">
    <property type="protein sequence ID" value="KAK8871580.1"/>
    <property type="molecule type" value="Genomic_DNA"/>
</dbReference>
<sequence>MTVQDYLSKMGKIQTSILAFIDDDDSSATGFMKLIQIFQNQKILNNQHELKSLLHILSNIADNHHRGPNFIDKIQQIIKFLKIYMKKFFSDFSIFNIFASNKRILLFLLKEKILTMNKATTSILTKSDSYYKKANYPQYLFNEIQPFLDDESIQKITRKLPENYDKRLLLSGENDSHICELIRSDMIDDFIEFVGKEKVPLKSEIEESIFETNPFLINKKVSLIEYAAFFGSAGIFKHLLNSGIAAGPSLWKFAVHGRNNDIIHLLEEKKIEPEDKIECYEEAIKCHHNEIARYIKNKFFTKEDEKSRDLFIQYLQYYNVSLIQPNSVDSSSFFNLCQYDYFQPVSILSKNEIIDINQISIFYIEYLFNYFRHYFNSIRHQIFQFHSTSNISISFNIKYFNKIQHQIFQ</sequence>
<dbReference type="PANTHER" id="PTHR24159">
    <property type="match status" value="1"/>
</dbReference>
<protein>
    <recommendedName>
        <fullName evidence="3">DUF3447 domain-containing protein</fullName>
    </recommendedName>
</protein>
<dbReference type="PANTHER" id="PTHR24159:SF5">
    <property type="entry name" value="ANK_REP_REGION DOMAIN-CONTAINING PROTEIN"/>
    <property type="match status" value="1"/>
</dbReference>